<sequence>MFCQNDKKVLGNITETPATLQCCHHFLSQLPAFYGLSRSLLLSHTELDLEPSSRLPAALSFWLDNRMSGNGLDPNPYTWAWASSQITSSWLASSFCGVIQSHGASTPASHSLISAEGHLSRDPFLSFLFWPPPLHLLDWTGSDSLFKNYWFLSCVSIINCRGWNQESISPQLHFLISIIINISDKRNSNNQWIMPFASSSSLIKRRPLLRHANSSGSSCCSGRFGEIAGGTTAECAAICCCCPCALVNLLVLTIYKIPAGICRRALKRKQRKKLIKKGLFPPRGRGYGCGSCDDPELHVHPMARVEDSLREFDGERAVKKEEAMARLEKEMWETFYGTGFWRSPSQRELPAKRSISSPGETPNARL</sequence>
<feature type="region of interest" description="Disordered" evidence="1">
    <location>
        <begin position="342"/>
        <end position="366"/>
    </location>
</feature>
<evidence type="ECO:0000313" key="3">
    <source>
        <dbReference type="Proteomes" id="UP001164929"/>
    </source>
</evidence>
<reference evidence="2 3" key="1">
    <citation type="journal article" date="2023" name="Mol. Ecol. Resour.">
        <title>Chromosome-level genome assembly of a triploid poplar Populus alba 'Berolinensis'.</title>
        <authorList>
            <person name="Chen S."/>
            <person name="Yu Y."/>
            <person name="Wang X."/>
            <person name="Wang S."/>
            <person name="Zhang T."/>
            <person name="Zhou Y."/>
            <person name="He R."/>
            <person name="Meng N."/>
            <person name="Wang Y."/>
            <person name="Liu W."/>
            <person name="Liu Z."/>
            <person name="Liu J."/>
            <person name="Guo Q."/>
            <person name="Huang H."/>
            <person name="Sederoff R.R."/>
            <person name="Wang G."/>
            <person name="Qu G."/>
            <person name="Chen S."/>
        </authorList>
    </citation>
    <scope>NUCLEOTIDE SEQUENCE [LARGE SCALE GENOMIC DNA]</scope>
    <source>
        <strain evidence="2">SC-2020</strain>
    </source>
</reference>
<dbReference type="EMBL" id="JAQIZT010000016">
    <property type="protein sequence ID" value="KAJ6968301.1"/>
    <property type="molecule type" value="Genomic_DNA"/>
</dbReference>
<name>A0AAD6PUR7_9ROSI</name>
<evidence type="ECO:0000256" key="1">
    <source>
        <dbReference type="SAM" id="MobiDB-lite"/>
    </source>
</evidence>
<organism evidence="2 3">
    <name type="scientific">Populus alba x Populus x berolinensis</name>
    <dbReference type="NCBI Taxonomy" id="444605"/>
    <lineage>
        <taxon>Eukaryota</taxon>
        <taxon>Viridiplantae</taxon>
        <taxon>Streptophyta</taxon>
        <taxon>Embryophyta</taxon>
        <taxon>Tracheophyta</taxon>
        <taxon>Spermatophyta</taxon>
        <taxon>Magnoliopsida</taxon>
        <taxon>eudicotyledons</taxon>
        <taxon>Gunneridae</taxon>
        <taxon>Pentapetalae</taxon>
        <taxon>rosids</taxon>
        <taxon>fabids</taxon>
        <taxon>Malpighiales</taxon>
        <taxon>Salicaceae</taxon>
        <taxon>Saliceae</taxon>
        <taxon>Populus</taxon>
    </lineage>
</organism>
<accession>A0AAD6PUR7</accession>
<dbReference type="PANTHER" id="PTHR33264">
    <property type="entry name" value="EXPRESSED PROTEIN"/>
    <property type="match status" value="1"/>
</dbReference>
<keyword evidence="3" id="KW-1185">Reference proteome</keyword>
<dbReference type="AlphaFoldDB" id="A0AAD6PUR7"/>
<proteinExistence type="predicted"/>
<gene>
    <name evidence="2" type="ORF">NC653_036294</name>
</gene>
<comment type="caution">
    <text evidence="2">The sequence shown here is derived from an EMBL/GenBank/DDBJ whole genome shotgun (WGS) entry which is preliminary data.</text>
</comment>
<dbReference type="Proteomes" id="UP001164929">
    <property type="component" value="Chromosome 16"/>
</dbReference>
<protein>
    <submittedName>
        <fullName evidence="2">Uncharacterized protein</fullName>
    </submittedName>
</protein>
<evidence type="ECO:0000313" key="2">
    <source>
        <dbReference type="EMBL" id="KAJ6968301.1"/>
    </source>
</evidence>
<dbReference type="PANTHER" id="PTHR33264:SF71">
    <property type="match status" value="1"/>
</dbReference>